<dbReference type="InterPro" id="IPR005052">
    <property type="entry name" value="Lectin_leg"/>
</dbReference>
<evidence type="ECO:0000313" key="15">
    <source>
        <dbReference type="EMBL" id="TDH12325.1"/>
    </source>
</evidence>
<keyword evidence="16" id="KW-1185">Reference proteome</keyword>
<feature type="transmembrane region" description="Helical" evidence="13">
    <location>
        <begin position="387"/>
        <end position="406"/>
    </location>
</feature>
<keyword evidence="9 13" id="KW-0472">Membrane</keyword>
<dbReference type="EMBL" id="SCKG01000005">
    <property type="protein sequence ID" value="TDH12325.1"/>
    <property type="molecule type" value="Genomic_DNA"/>
</dbReference>
<evidence type="ECO:0000259" key="14">
    <source>
        <dbReference type="PROSITE" id="PS51328"/>
    </source>
</evidence>
<dbReference type="SUPFAM" id="SSF49899">
    <property type="entry name" value="Concanavalin A-like lectins/glucanases"/>
    <property type="match status" value="1"/>
</dbReference>
<feature type="transmembrane region" description="Helical" evidence="13">
    <location>
        <begin position="426"/>
        <end position="446"/>
    </location>
</feature>
<dbReference type="InterPro" id="IPR013320">
    <property type="entry name" value="ConA-like_dom_sf"/>
</dbReference>
<dbReference type="PRINTS" id="PR00259">
    <property type="entry name" value="TMFOUR"/>
</dbReference>
<dbReference type="PANTHER" id="PTHR12223:SF20">
    <property type="entry name" value="VIP36-LIKE PROTEIN"/>
    <property type="match status" value="1"/>
</dbReference>
<protein>
    <recommendedName>
        <fullName evidence="14">L-type lectin-like domain-containing protein</fullName>
    </recommendedName>
</protein>
<keyword evidence="5" id="KW-0732">Signal</keyword>
<dbReference type="Gene3D" id="2.60.120.200">
    <property type="match status" value="1"/>
</dbReference>
<feature type="domain" description="L-type lectin-like" evidence="14">
    <location>
        <begin position="49"/>
        <end position="274"/>
    </location>
</feature>
<feature type="transmembrane region" description="Helical" evidence="13">
    <location>
        <begin position="458"/>
        <end position="481"/>
    </location>
</feature>
<keyword evidence="4" id="KW-0479">Metal-binding</keyword>
<comment type="caution">
    <text evidence="15">The sequence shown here is derived from an EMBL/GenBank/DDBJ whole genome shotgun (WGS) entry which is preliminary data.</text>
</comment>
<dbReference type="GO" id="GO:0005793">
    <property type="term" value="C:endoplasmic reticulum-Golgi intermediate compartment"/>
    <property type="evidence" value="ECO:0007669"/>
    <property type="project" value="TreeGrafter"/>
</dbReference>
<feature type="transmembrane region" description="Helical" evidence="13">
    <location>
        <begin position="576"/>
        <end position="597"/>
    </location>
</feature>
<dbReference type="GO" id="GO:0005537">
    <property type="term" value="F:D-mannose binding"/>
    <property type="evidence" value="ECO:0007669"/>
    <property type="project" value="TreeGrafter"/>
</dbReference>
<keyword evidence="7 13" id="KW-1133">Transmembrane helix</keyword>
<dbReference type="GO" id="GO:0006888">
    <property type="term" value="P:endoplasmic reticulum to Golgi vesicle-mediated transport"/>
    <property type="evidence" value="ECO:0007669"/>
    <property type="project" value="TreeGrafter"/>
</dbReference>
<evidence type="ECO:0000256" key="2">
    <source>
        <dbReference type="ARBA" id="ARBA00004194"/>
    </source>
</evidence>
<evidence type="ECO:0000256" key="6">
    <source>
        <dbReference type="ARBA" id="ARBA00022734"/>
    </source>
</evidence>
<dbReference type="GO" id="GO:0030134">
    <property type="term" value="C:COPII-coated ER to Golgi transport vesicle"/>
    <property type="evidence" value="ECO:0007669"/>
    <property type="project" value="TreeGrafter"/>
</dbReference>
<dbReference type="Pfam" id="PF03388">
    <property type="entry name" value="Lectin_leg-like"/>
    <property type="match status" value="1"/>
</dbReference>
<keyword evidence="11" id="KW-0325">Glycoprotein</keyword>
<keyword evidence="6" id="KW-0430">Lectin</keyword>
<accession>A0A484DB27</accession>
<dbReference type="SUPFAM" id="SSF48652">
    <property type="entry name" value="Tetraspanin"/>
    <property type="match status" value="1"/>
</dbReference>
<evidence type="ECO:0000256" key="3">
    <source>
        <dbReference type="ARBA" id="ARBA00022692"/>
    </source>
</evidence>
<evidence type="ECO:0000256" key="4">
    <source>
        <dbReference type="ARBA" id="ARBA00022723"/>
    </source>
</evidence>
<evidence type="ECO:0000313" key="16">
    <source>
        <dbReference type="Proteomes" id="UP000295070"/>
    </source>
</evidence>
<evidence type="ECO:0000256" key="8">
    <source>
        <dbReference type="ARBA" id="ARBA00023034"/>
    </source>
</evidence>
<gene>
    <name evidence="15" type="ORF">EPR50_G00045510</name>
</gene>
<dbReference type="Gene3D" id="1.10.1450.10">
    <property type="entry name" value="Tetraspanin"/>
    <property type="match status" value="1"/>
</dbReference>
<dbReference type="FunFam" id="2.60.120.200:FF:000017">
    <property type="entry name" value="Vesicular integral-membrane protein VIP36"/>
    <property type="match status" value="1"/>
</dbReference>
<dbReference type="Pfam" id="PF00335">
    <property type="entry name" value="Tetraspanin"/>
    <property type="match status" value="1"/>
</dbReference>
<dbReference type="PROSITE" id="PS51328">
    <property type="entry name" value="L_LECTIN_LIKE"/>
    <property type="match status" value="1"/>
</dbReference>
<evidence type="ECO:0000256" key="13">
    <source>
        <dbReference type="SAM" id="Phobius"/>
    </source>
</evidence>
<organism evidence="15 16">
    <name type="scientific">Perca flavescens</name>
    <name type="common">American yellow perch</name>
    <name type="synonym">Morone flavescens</name>
    <dbReference type="NCBI Taxonomy" id="8167"/>
    <lineage>
        <taxon>Eukaryota</taxon>
        <taxon>Metazoa</taxon>
        <taxon>Chordata</taxon>
        <taxon>Craniata</taxon>
        <taxon>Vertebrata</taxon>
        <taxon>Euteleostomi</taxon>
        <taxon>Actinopterygii</taxon>
        <taxon>Neopterygii</taxon>
        <taxon>Teleostei</taxon>
        <taxon>Neoteleostei</taxon>
        <taxon>Acanthomorphata</taxon>
        <taxon>Eupercaria</taxon>
        <taxon>Perciformes</taxon>
        <taxon>Percoidei</taxon>
        <taxon>Percidae</taxon>
        <taxon>Percinae</taxon>
        <taxon>Perca</taxon>
    </lineage>
</organism>
<evidence type="ECO:0000256" key="7">
    <source>
        <dbReference type="ARBA" id="ARBA00022989"/>
    </source>
</evidence>
<reference evidence="15 16" key="1">
    <citation type="submission" date="2019-01" db="EMBL/GenBank/DDBJ databases">
        <title>A chromosome-scale genome assembly of the yellow perch, Perca flavescens.</title>
        <authorList>
            <person name="Feron R."/>
            <person name="Morvezen R."/>
            <person name="Bestin A."/>
            <person name="Haffray P."/>
            <person name="Klopp C."/>
            <person name="Zahm M."/>
            <person name="Cabau C."/>
            <person name="Roques C."/>
            <person name="Donnadieu C."/>
            <person name="Bouchez O."/>
            <person name="Christie M."/>
            <person name="Larson W."/>
            <person name="Guiguen Y."/>
        </authorList>
    </citation>
    <scope>NUCLEOTIDE SEQUENCE [LARGE SCALE GENOMIC DNA]</scope>
    <source>
        <strain evidence="15">YP-PL-M2</strain>
        <tissue evidence="15">Blood</tissue>
    </source>
</reference>
<keyword evidence="8" id="KW-0333">Golgi apparatus</keyword>
<keyword evidence="3 13" id="KW-0812">Transmembrane</keyword>
<evidence type="ECO:0000256" key="10">
    <source>
        <dbReference type="ARBA" id="ARBA00023157"/>
    </source>
</evidence>
<dbReference type="InterPro" id="IPR018499">
    <property type="entry name" value="Tetraspanin/Peripherin"/>
</dbReference>
<comment type="subcellular location">
    <subcellularLocation>
        <location evidence="12">Endomembrane system</location>
        <topology evidence="12">Single-pass type I membrane protein</topology>
    </subcellularLocation>
    <subcellularLocation>
        <location evidence="2">Golgi apparatus membrane</location>
        <topology evidence="2">Single-pass membrane protein</topology>
    </subcellularLocation>
    <subcellularLocation>
        <location evidence="1">Membrane</location>
        <topology evidence="1">Multi-pass membrane protein</topology>
    </subcellularLocation>
</comment>
<evidence type="ECO:0000256" key="12">
    <source>
        <dbReference type="ARBA" id="ARBA00046288"/>
    </source>
</evidence>
<evidence type="ECO:0000256" key="1">
    <source>
        <dbReference type="ARBA" id="ARBA00004141"/>
    </source>
</evidence>
<dbReference type="InterPro" id="IPR051136">
    <property type="entry name" value="Intracellular_Lectin-GPT"/>
</dbReference>
<name>A0A484DB27_PERFV</name>
<dbReference type="GO" id="GO:0005789">
    <property type="term" value="C:endoplasmic reticulum membrane"/>
    <property type="evidence" value="ECO:0007669"/>
    <property type="project" value="TreeGrafter"/>
</dbReference>
<dbReference type="AlphaFoldDB" id="A0A484DB27"/>
<dbReference type="GO" id="GO:0000139">
    <property type="term" value="C:Golgi membrane"/>
    <property type="evidence" value="ECO:0007669"/>
    <property type="project" value="UniProtKB-SubCell"/>
</dbReference>
<dbReference type="InterPro" id="IPR008952">
    <property type="entry name" value="Tetraspanin_EC2_sf"/>
</dbReference>
<proteinExistence type="predicted"/>
<evidence type="ECO:0000256" key="5">
    <source>
        <dbReference type="ARBA" id="ARBA00022729"/>
    </source>
</evidence>
<dbReference type="Proteomes" id="UP000295070">
    <property type="component" value="Chromosome 5"/>
</dbReference>
<evidence type="ECO:0000256" key="11">
    <source>
        <dbReference type="ARBA" id="ARBA00023180"/>
    </source>
</evidence>
<evidence type="ECO:0000256" key="9">
    <source>
        <dbReference type="ARBA" id="ARBA00023136"/>
    </source>
</evidence>
<dbReference type="PANTHER" id="PTHR12223">
    <property type="entry name" value="VESICULAR MANNOSE-BINDING LECTIN"/>
    <property type="match status" value="1"/>
</dbReference>
<feature type="transmembrane region" description="Helical" evidence="13">
    <location>
        <begin position="315"/>
        <end position="336"/>
    </location>
</feature>
<sequence>MAAIVTKSDPLGSFWPLCPMFHFKNLQKLTCLFVSVCILISPSLADEQDFMKREYSLAKPYHGLGFSSSSQWDLMGTAMVTPEHVRLTPDMQSRQGAVWSRVPLLVRDWELRVHFKIHGVGKKNFNGDGMAIWLTKDRMQNGPVFGNMNNFIGLGIFVDTYPNADKSHDRAFPYVSVMLGNGTLSYDHDSDGRPTELGGCTAMARNAVHDTFLLVRYSKQRLTLLVDVDGKQEWKDCADITGLWLPAGYFLGASSATGDLSDNHDIISIKLYQLTVERTPEDGDQDQDEVTVPRVDNMEQFHVEVQEEGMSGVQFFFTLVFSILGLAVLAVLSVVSHTNTLLAAIRWIICRWIIAAYSEVKCLNEHRYREKLPGRMNRCCVNCSKTLLIHLNFLCWLCGAFVVAFGEFQMIHSQFASLVPSFWPVYPANTLVVSGTIVTCVCYLGVLGGMKENRCMLITFFVLLFILMLVELAMACVFLVYSTEIDTYFEKDLMKSLEIYRQSSPESNTTIKDDFDAVQDLFRCCGVHGVADWKGDVPVSCCSSSPCSMLLHPPWPEGCLVKLRNWFARNYLNTGAGVVTMFIIQFICLSITVPLFCHFSRRGLGYQ</sequence>
<dbReference type="GO" id="GO:0046872">
    <property type="term" value="F:metal ion binding"/>
    <property type="evidence" value="ECO:0007669"/>
    <property type="project" value="UniProtKB-KW"/>
</dbReference>
<keyword evidence="10" id="KW-1015">Disulfide bond</keyword>
<dbReference type="STRING" id="8167.A0A484DB27"/>